<organism evidence="1 2">
    <name type="scientific">Gluconacetobacter dulcium</name>
    <dbReference type="NCBI Taxonomy" id="2729096"/>
    <lineage>
        <taxon>Bacteria</taxon>
        <taxon>Pseudomonadati</taxon>
        <taxon>Pseudomonadota</taxon>
        <taxon>Alphaproteobacteria</taxon>
        <taxon>Acetobacterales</taxon>
        <taxon>Acetobacteraceae</taxon>
        <taxon>Gluconacetobacter</taxon>
    </lineage>
</organism>
<dbReference type="Pfam" id="PF10076">
    <property type="entry name" value="Phage_Mu_Gp48"/>
    <property type="match status" value="1"/>
</dbReference>
<dbReference type="EMBL" id="JABEQP010000002">
    <property type="protein sequence ID" value="MBB2196548.1"/>
    <property type="molecule type" value="Genomic_DNA"/>
</dbReference>
<accession>A0A7W4JXI0</accession>
<dbReference type="Proteomes" id="UP000530320">
    <property type="component" value="Unassembled WGS sequence"/>
</dbReference>
<sequence>MALPSFSAGDFRQAILSLLPRGAVWSRDSDGLLSRLAAAWAPTYARSSARAVGLLTDSFPATTVELLPEWEGALGLPDPCAGTDATVEQRRAQVVATLVDTGGSSVAYYTNLAASLGYTVDIVEYAPARAGWLAANGPVYAEAWAYAWTMVVRESSADAVSVAVLRCEMQRRAPAHTAVLFYPAA</sequence>
<protein>
    <submittedName>
        <fullName evidence="1">YmfQ family protein</fullName>
    </submittedName>
</protein>
<dbReference type="RefSeq" id="WP_183008136.1">
    <property type="nucleotide sequence ID" value="NZ_JABEQP010000002.1"/>
</dbReference>
<evidence type="ECO:0000313" key="1">
    <source>
        <dbReference type="EMBL" id="MBB2196548.1"/>
    </source>
</evidence>
<evidence type="ECO:0000313" key="2">
    <source>
        <dbReference type="Proteomes" id="UP000530320"/>
    </source>
</evidence>
<comment type="caution">
    <text evidence="1">The sequence shown here is derived from an EMBL/GenBank/DDBJ whole genome shotgun (WGS) entry which is preliminary data.</text>
</comment>
<name>A0A7W4JXI0_9PROT</name>
<proteinExistence type="predicted"/>
<dbReference type="InterPro" id="IPR018755">
    <property type="entry name" value="Phage_Mu_Gp48"/>
</dbReference>
<gene>
    <name evidence="1" type="ORF">HLH44_03560</name>
</gene>
<dbReference type="AlphaFoldDB" id="A0A7W4JXI0"/>
<reference evidence="1 2" key="1">
    <citation type="submission" date="2020-04" db="EMBL/GenBank/DDBJ databases">
        <title>Description of novel Gluconacetobacter.</title>
        <authorList>
            <person name="Sombolestani A."/>
        </authorList>
    </citation>
    <scope>NUCLEOTIDE SEQUENCE [LARGE SCALE GENOMIC DNA]</scope>
    <source>
        <strain evidence="1 2">LMG 22058</strain>
    </source>
</reference>